<keyword evidence="3" id="KW-1185">Reference proteome</keyword>
<dbReference type="SUPFAM" id="SSF52540">
    <property type="entry name" value="P-loop containing nucleoside triphosphate hydrolases"/>
    <property type="match status" value="1"/>
</dbReference>
<accession>A0ABT1YAD3</accession>
<name>A0ABT1YAD3_9FIRM</name>
<sequence length="895" mass="100328">MYPDGLCRVTDKVFSKSIEFSDISYQLAGNDEKTATFENLCDFYNYFDSSIAVQFSFVNLFGNPEDYRAAIDIPPQGDDFDDVRAEYSGILREGYDKGANEIIKRKYLSFAIENDSPQAAKARLERIETDIHGHFRVLGSKDATLSGHDRLKSLFDIFHPDGKERFAFDWGWLAKTGLSTKDFIAPTSFTFGDSRTFRMGNKIGAASFLQILAPELNDRLLADFLDMESSVIVSLHIRSIDQTEAIKMVKRKITDLDSMKIAEQKKAVRSGYDMDILPSDLSTYGGEAKNLLRDLQSRNERMFLTTFLVINLADTKEQLENNVFTAAGIAQKHNCALYRLDNQQEKALMSALPLGMNYVPIERGLTTSSTAIFVPFTTGELFQTGEALYYGRNALSGNMIMADRKRLKNPNGLILGTPGCLCGDVRVRLADGGTASFAELLESGIKELQVKAYDEQSGQIVDAKAFDVRVSKKTDELKQIFLEDGFVLRCTGSHLVMDDKGEFVQSSDICEGQRLSGGHIAVRVSFLKLPEKINVYDMTVPKYFNFVLENGLIVHNSGKSFSAKREITNAFLITTDDILICDPEAEYAPLVERLKGQVIRLSPTGRGADGKPQYVNPMDINLNYSDEENPVALKSDFILSFCEVVAGGRDGLHPIEKTVIDKAVRNVYREYLADPDPARMPILEDLYNALKEQPEIEAQRVAAALEIYVHGSLNIFNHRTNVDISNRLVCFDIKELGKQLKTLGMLVIQDQIWNRVTVNRAAKKATRYYCDEFHLLLKGELGGWSVEIWKRFRKWGGIPTGITQNIKDLLASAEIENIFENSDFLYLLNQAAGDREILCEKLRISPKQAGYITHSEAGEGLIIYGSVILPFVDRFPANTRLYEIMTTRPLEASGA</sequence>
<dbReference type="Gene3D" id="3.40.50.300">
    <property type="entry name" value="P-loop containing nucleotide triphosphate hydrolases"/>
    <property type="match status" value="1"/>
</dbReference>
<comment type="caution">
    <text evidence="2">The sequence shown here is derived from an EMBL/GenBank/DDBJ whole genome shotgun (WGS) entry which is preliminary data.</text>
</comment>
<dbReference type="Gene3D" id="2.170.16.10">
    <property type="entry name" value="Hedgehog/Intein (Hint) domain"/>
    <property type="match status" value="1"/>
</dbReference>
<gene>
    <name evidence="2" type="ORF">NVS47_16355</name>
</gene>
<dbReference type="PROSITE" id="PS50818">
    <property type="entry name" value="INTEIN_C_TER"/>
    <property type="match status" value="1"/>
</dbReference>
<dbReference type="NCBIfam" id="NF045971">
    <property type="entry name" value="conju_CD1110"/>
    <property type="match status" value="2"/>
</dbReference>
<feature type="domain" description="Hint" evidence="1">
    <location>
        <begin position="418"/>
        <end position="537"/>
    </location>
</feature>
<evidence type="ECO:0000313" key="2">
    <source>
        <dbReference type="EMBL" id="MCR6547060.1"/>
    </source>
</evidence>
<dbReference type="NCBIfam" id="TIGR01443">
    <property type="entry name" value="intein_Cterm"/>
    <property type="match status" value="1"/>
</dbReference>
<dbReference type="CDD" id="cd00081">
    <property type="entry name" value="Hint"/>
    <property type="match status" value="1"/>
</dbReference>
<dbReference type="Proteomes" id="UP001524944">
    <property type="component" value="Unassembled WGS sequence"/>
</dbReference>
<evidence type="ECO:0000259" key="1">
    <source>
        <dbReference type="SMART" id="SM00306"/>
    </source>
</evidence>
<reference evidence="2 3" key="1">
    <citation type="submission" date="2022-08" db="EMBL/GenBank/DDBJ databases">
        <title>Proteogenomics of the novel Dehalobacterium formicoaceticum strain EZ94 highlights a key role of methyltransferases during anaerobic dichloromethane degradation.</title>
        <authorList>
            <person name="Wasmund K."/>
        </authorList>
    </citation>
    <scope>NUCLEOTIDE SEQUENCE [LARGE SCALE GENOMIC DNA]</scope>
    <source>
        <strain evidence="2 3">EZ94</strain>
    </source>
</reference>
<evidence type="ECO:0000313" key="3">
    <source>
        <dbReference type="Proteomes" id="UP001524944"/>
    </source>
</evidence>
<dbReference type="InterPro" id="IPR003587">
    <property type="entry name" value="Hint_dom_N"/>
</dbReference>
<dbReference type="InterPro" id="IPR027417">
    <property type="entry name" value="P-loop_NTPase"/>
</dbReference>
<organism evidence="2 3">
    <name type="scientific">Dehalobacterium formicoaceticum</name>
    <dbReference type="NCBI Taxonomy" id="51515"/>
    <lineage>
        <taxon>Bacteria</taxon>
        <taxon>Bacillati</taxon>
        <taxon>Bacillota</taxon>
        <taxon>Clostridia</taxon>
        <taxon>Eubacteriales</taxon>
        <taxon>Peptococcaceae</taxon>
        <taxon>Dehalobacterium</taxon>
    </lineage>
</organism>
<dbReference type="InterPro" id="IPR006141">
    <property type="entry name" value="Intein_N"/>
</dbReference>
<dbReference type="Gene3D" id="1.10.8.730">
    <property type="match status" value="1"/>
</dbReference>
<dbReference type="InterPro" id="IPR030934">
    <property type="entry name" value="Intein_C"/>
</dbReference>
<dbReference type="NCBIfam" id="TIGR01445">
    <property type="entry name" value="intein_Nterm"/>
    <property type="match status" value="1"/>
</dbReference>
<protein>
    <submittedName>
        <fullName evidence="2">PrgI family protein</fullName>
    </submittedName>
</protein>
<proteinExistence type="predicted"/>
<dbReference type="SUPFAM" id="SSF51294">
    <property type="entry name" value="Hedgehog/intein (Hint) domain"/>
    <property type="match status" value="1"/>
</dbReference>
<dbReference type="InterPro" id="IPR036844">
    <property type="entry name" value="Hint_dom_sf"/>
</dbReference>
<dbReference type="EMBL" id="JANPWE010000019">
    <property type="protein sequence ID" value="MCR6547060.1"/>
    <property type="molecule type" value="Genomic_DNA"/>
</dbReference>
<dbReference type="PROSITE" id="PS50817">
    <property type="entry name" value="INTEIN_N_TER"/>
    <property type="match status" value="1"/>
</dbReference>
<dbReference type="SMART" id="SM00306">
    <property type="entry name" value="HintN"/>
    <property type="match status" value="1"/>
</dbReference>